<dbReference type="GO" id="GO:0000271">
    <property type="term" value="P:polysaccharide biosynthetic process"/>
    <property type="evidence" value="ECO:0007669"/>
    <property type="project" value="InterPro"/>
</dbReference>
<evidence type="ECO:0000256" key="3">
    <source>
        <dbReference type="ARBA" id="ARBA00022692"/>
    </source>
</evidence>
<feature type="domain" description="GtrA/DPMS transmembrane" evidence="7">
    <location>
        <begin position="10"/>
        <end position="120"/>
    </location>
</feature>
<evidence type="ECO:0000256" key="1">
    <source>
        <dbReference type="ARBA" id="ARBA00004141"/>
    </source>
</evidence>
<protein>
    <submittedName>
        <fullName evidence="8">GtrA-like protein</fullName>
    </submittedName>
</protein>
<gene>
    <name evidence="8" type="ORF">NCTC13163_00277</name>
</gene>
<proteinExistence type="inferred from homology"/>
<name>A0A377FR39_9BACL</name>
<dbReference type="EMBL" id="UGGP01000001">
    <property type="protein sequence ID" value="STO06936.1"/>
    <property type="molecule type" value="Genomic_DNA"/>
</dbReference>
<dbReference type="InterPro" id="IPR007267">
    <property type="entry name" value="GtrA_DPMS_TM"/>
</dbReference>
<accession>A0A377FR39</accession>
<evidence type="ECO:0000256" key="6">
    <source>
        <dbReference type="SAM" id="Phobius"/>
    </source>
</evidence>
<comment type="subcellular location">
    <subcellularLocation>
        <location evidence="1">Membrane</location>
        <topology evidence="1">Multi-pass membrane protein</topology>
    </subcellularLocation>
</comment>
<evidence type="ECO:0000313" key="9">
    <source>
        <dbReference type="Proteomes" id="UP000254060"/>
    </source>
</evidence>
<feature type="transmembrane region" description="Helical" evidence="6">
    <location>
        <begin position="39"/>
        <end position="61"/>
    </location>
</feature>
<comment type="similarity">
    <text evidence="2">Belongs to the GtrA family.</text>
</comment>
<evidence type="ECO:0000313" key="8">
    <source>
        <dbReference type="EMBL" id="STO06936.1"/>
    </source>
</evidence>
<evidence type="ECO:0000259" key="7">
    <source>
        <dbReference type="Pfam" id="PF04138"/>
    </source>
</evidence>
<feature type="transmembrane region" description="Helical" evidence="6">
    <location>
        <begin position="12"/>
        <end position="33"/>
    </location>
</feature>
<dbReference type="OrthoDB" id="2666802at2"/>
<keyword evidence="5 6" id="KW-0472">Membrane</keyword>
<organism evidence="8 9">
    <name type="scientific">Exiguobacterium aurantiacum</name>
    <dbReference type="NCBI Taxonomy" id="33987"/>
    <lineage>
        <taxon>Bacteria</taxon>
        <taxon>Bacillati</taxon>
        <taxon>Bacillota</taxon>
        <taxon>Bacilli</taxon>
        <taxon>Bacillales</taxon>
        <taxon>Bacillales Family XII. Incertae Sedis</taxon>
        <taxon>Exiguobacterium</taxon>
    </lineage>
</organism>
<sequence length="129" mass="14768">MNKRKAEFIRFIVIGGINTLNYYLVYMLFHHVWKVGYGVSHVVAFTLSMVASFFLNSYFTFKVKPTLRKFLQFPLTQVVNFTVTTVCIYLLVEQLNVSTSIAPLFALFIAVPATFIVTSKILKREQSAV</sequence>
<dbReference type="PANTHER" id="PTHR38459">
    <property type="entry name" value="PROPHAGE BACTOPRENOL-LINKED GLUCOSE TRANSLOCASE HOMOLOG"/>
    <property type="match status" value="1"/>
</dbReference>
<evidence type="ECO:0000256" key="4">
    <source>
        <dbReference type="ARBA" id="ARBA00022989"/>
    </source>
</evidence>
<dbReference type="STRING" id="1397694.GCA_000702585_00796"/>
<reference evidence="8 9" key="1">
    <citation type="submission" date="2018-06" db="EMBL/GenBank/DDBJ databases">
        <authorList>
            <consortium name="Pathogen Informatics"/>
            <person name="Doyle S."/>
        </authorList>
    </citation>
    <scope>NUCLEOTIDE SEQUENCE [LARGE SCALE GENOMIC DNA]</scope>
    <source>
        <strain evidence="8 9">NCTC13163</strain>
    </source>
</reference>
<keyword evidence="4 6" id="KW-1133">Transmembrane helix</keyword>
<dbReference type="RefSeq" id="WP_029334119.1">
    <property type="nucleotide sequence ID" value="NZ_UGGP01000001.1"/>
</dbReference>
<dbReference type="PANTHER" id="PTHR38459:SF1">
    <property type="entry name" value="PROPHAGE BACTOPRENOL-LINKED GLUCOSE TRANSLOCASE HOMOLOG"/>
    <property type="match status" value="1"/>
</dbReference>
<dbReference type="InterPro" id="IPR051401">
    <property type="entry name" value="GtrA_CellWall_Glycosyl"/>
</dbReference>
<feature type="transmembrane region" description="Helical" evidence="6">
    <location>
        <begin position="73"/>
        <end position="92"/>
    </location>
</feature>
<dbReference type="AlphaFoldDB" id="A0A377FR39"/>
<dbReference type="Pfam" id="PF04138">
    <property type="entry name" value="GtrA_DPMS_TM"/>
    <property type="match status" value="1"/>
</dbReference>
<evidence type="ECO:0000256" key="5">
    <source>
        <dbReference type="ARBA" id="ARBA00023136"/>
    </source>
</evidence>
<dbReference type="Proteomes" id="UP000254060">
    <property type="component" value="Unassembled WGS sequence"/>
</dbReference>
<evidence type="ECO:0000256" key="2">
    <source>
        <dbReference type="ARBA" id="ARBA00009399"/>
    </source>
</evidence>
<dbReference type="GO" id="GO:0005886">
    <property type="term" value="C:plasma membrane"/>
    <property type="evidence" value="ECO:0007669"/>
    <property type="project" value="TreeGrafter"/>
</dbReference>
<keyword evidence="3 6" id="KW-0812">Transmembrane</keyword>
<feature type="transmembrane region" description="Helical" evidence="6">
    <location>
        <begin position="104"/>
        <end position="122"/>
    </location>
</feature>